<accession>A0A498RFB5</accession>
<gene>
    <name evidence="2" type="ORF">LUCI_4064</name>
    <name evidence="3" type="ORF">LUCI_4087</name>
</gene>
<feature type="transmembrane region" description="Helical" evidence="1">
    <location>
        <begin position="49"/>
        <end position="70"/>
    </location>
</feature>
<keyword evidence="1" id="KW-0812">Transmembrane</keyword>
<evidence type="ECO:0000313" key="2">
    <source>
        <dbReference type="EMBL" id="VBB08783.1"/>
    </source>
</evidence>
<dbReference type="RefSeq" id="WP_122629652.1">
    <property type="nucleotide sequence ID" value="NZ_UPPP01000095.1"/>
</dbReference>
<protein>
    <submittedName>
        <fullName evidence="2">Uncharacterized protein</fullName>
    </submittedName>
</protein>
<reference evidence="2 4" key="1">
    <citation type="submission" date="2018-06" db="EMBL/GenBank/DDBJ databases">
        <authorList>
            <person name="Strepis N."/>
        </authorList>
    </citation>
    <scope>NUCLEOTIDE SEQUENCE [LARGE SCALE GENOMIC DNA]</scope>
    <source>
        <strain evidence="2">LUCI</strain>
    </source>
</reference>
<evidence type="ECO:0000256" key="1">
    <source>
        <dbReference type="SAM" id="Phobius"/>
    </source>
</evidence>
<organism evidence="2 4">
    <name type="scientific">Lucifera butyrica</name>
    <dbReference type="NCBI Taxonomy" id="1351585"/>
    <lineage>
        <taxon>Bacteria</taxon>
        <taxon>Bacillati</taxon>
        <taxon>Bacillota</taxon>
        <taxon>Negativicutes</taxon>
        <taxon>Veillonellales</taxon>
        <taxon>Veillonellaceae</taxon>
        <taxon>Lucifera</taxon>
    </lineage>
</organism>
<evidence type="ECO:0000313" key="3">
    <source>
        <dbReference type="EMBL" id="VBB08806.1"/>
    </source>
</evidence>
<keyword evidence="1" id="KW-1133">Transmembrane helix</keyword>
<dbReference type="EMBL" id="UPPP01000096">
    <property type="protein sequence ID" value="VBB08806.1"/>
    <property type="molecule type" value="Genomic_DNA"/>
</dbReference>
<evidence type="ECO:0000313" key="4">
    <source>
        <dbReference type="Proteomes" id="UP000277811"/>
    </source>
</evidence>
<name>A0A498RFB5_9FIRM</name>
<keyword evidence="1" id="KW-0472">Membrane</keyword>
<dbReference type="Proteomes" id="UP000277811">
    <property type="component" value="Unassembled WGS sequence"/>
</dbReference>
<keyword evidence="4" id="KW-1185">Reference proteome</keyword>
<sequence>MDYLARELQILMLKYSSGVRIHYGRLDQPRPGKVSGPWEKKEYSALPRMVWGSKALCSFFGVLLFLIYLAKE</sequence>
<proteinExistence type="predicted"/>
<dbReference type="EMBL" id="UPPP01000095">
    <property type="protein sequence ID" value="VBB08783.1"/>
    <property type="molecule type" value="Genomic_DNA"/>
</dbReference>
<dbReference type="AlphaFoldDB" id="A0A498RFB5"/>